<dbReference type="eggNOG" id="COG1705">
    <property type="taxonomic scope" value="Bacteria"/>
</dbReference>
<dbReference type="SMART" id="SM00257">
    <property type="entry name" value="LysM"/>
    <property type="match status" value="1"/>
</dbReference>
<keyword evidence="3" id="KW-0378">Hydrolase</keyword>
<proteinExistence type="predicted"/>
<feature type="region of interest" description="Disordered" evidence="5">
    <location>
        <begin position="14"/>
        <end position="50"/>
    </location>
</feature>
<dbReference type="GO" id="GO:0004040">
    <property type="term" value="F:amidase activity"/>
    <property type="evidence" value="ECO:0007669"/>
    <property type="project" value="InterPro"/>
</dbReference>
<dbReference type="SMART" id="SM00047">
    <property type="entry name" value="LYZ2"/>
    <property type="match status" value="1"/>
</dbReference>
<organism evidence="7 8">
    <name type="scientific">Nonlabens tegetincola</name>
    <dbReference type="NCBI Taxonomy" id="323273"/>
    <lineage>
        <taxon>Bacteria</taxon>
        <taxon>Pseudomonadati</taxon>
        <taxon>Bacteroidota</taxon>
        <taxon>Flavobacteriia</taxon>
        <taxon>Flavobacteriales</taxon>
        <taxon>Flavobacteriaceae</taxon>
        <taxon>Nonlabens</taxon>
    </lineage>
</organism>
<dbReference type="InterPro" id="IPR036779">
    <property type="entry name" value="LysM_dom_sf"/>
</dbReference>
<dbReference type="CDD" id="cd00118">
    <property type="entry name" value="LysM"/>
    <property type="match status" value="1"/>
</dbReference>
<dbReference type="eggNOG" id="COG1388">
    <property type="taxonomic scope" value="Bacteria"/>
</dbReference>
<dbReference type="EMBL" id="BBML01000002">
    <property type="protein sequence ID" value="GAK96407.1"/>
    <property type="molecule type" value="Genomic_DNA"/>
</dbReference>
<keyword evidence="2" id="KW-0081">Bacteriolytic enzyme</keyword>
<name>A0A090Q2J4_9FLAO</name>
<dbReference type="InterPro" id="IPR018392">
    <property type="entry name" value="LysM"/>
</dbReference>
<dbReference type="InterPro" id="IPR002901">
    <property type="entry name" value="MGlyc_endo_b_GlcNAc-like_dom"/>
</dbReference>
<evidence type="ECO:0000259" key="6">
    <source>
        <dbReference type="PROSITE" id="PS51782"/>
    </source>
</evidence>
<sequence length="269" mass="30413">MLLTSCGSSKKVVTTKKKKTTQTVTQPDSTPQTVGQQEEDKVTKTTKPDSKDKVSTYIDLFANTAMREMKLYKIPASITLAQGILESGSGEGRLAVEANNHFGIKCHKGWTGGRIYHDDDKAQECFRTYNDPDYSYRDHSLFLRDRKRYAGLFKLQPDDYQGWAKGLRAAGYATDRRYPQKLISLIERYELYKYDNIVLGNPTDSKTRTIADVRPSVQASHKVVAGDTLYSISRKYNITVDQLKAFNGLKDNTISVGQELFVEPLPKDF</sequence>
<dbReference type="GO" id="GO:0042742">
    <property type="term" value="P:defense response to bacterium"/>
    <property type="evidence" value="ECO:0007669"/>
    <property type="project" value="UniProtKB-KW"/>
</dbReference>
<dbReference type="SUPFAM" id="SSF54106">
    <property type="entry name" value="LysM domain"/>
    <property type="match status" value="1"/>
</dbReference>
<dbReference type="PROSITE" id="PS51782">
    <property type="entry name" value="LYSM"/>
    <property type="match status" value="1"/>
</dbReference>
<evidence type="ECO:0000256" key="3">
    <source>
        <dbReference type="ARBA" id="ARBA00022801"/>
    </source>
</evidence>
<evidence type="ECO:0000256" key="5">
    <source>
        <dbReference type="SAM" id="MobiDB-lite"/>
    </source>
</evidence>
<evidence type="ECO:0000256" key="1">
    <source>
        <dbReference type="ARBA" id="ARBA00022529"/>
    </source>
</evidence>
<dbReference type="Gene3D" id="3.10.350.10">
    <property type="entry name" value="LysM domain"/>
    <property type="match status" value="1"/>
</dbReference>
<feature type="compositionally biased region" description="Polar residues" evidence="5">
    <location>
        <begin position="27"/>
        <end position="36"/>
    </location>
</feature>
<dbReference type="Gene3D" id="1.10.530.10">
    <property type="match status" value="1"/>
</dbReference>
<feature type="domain" description="LysM" evidence="6">
    <location>
        <begin position="219"/>
        <end position="262"/>
    </location>
</feature>
<keyword evidence="1" id="KW-0929">Antimicrobial</keyword>
<evidence type="ECO:0000256" key="2">
    <source>
        <dbReference type="ARBA" id="ARBA00022638"/>
    </source>
</evidence>
<feature type="compositionally biased region" description="Basic and acidic residues" evidence="5">
    <location>
        <begin position="38"/>
        <end position="50"/>
    </location>
</feature>
<dbReference type="Pfam" id="PF01476">
    <property type="entry name" value="LysM"/>
    <property type="match status" value="1"/>
</dbReference>
<dbReference type="AlphaFoldDB" id="A0A090Q2J4"/>
<reference evidence="7" key="1">
    <citation type="journal article" date="2014" name="Genome Announc.">
        <title>Draft Genome Sequences of Marine Flavobacterium Nonlabens Strains NR17, NR24, NR27, NR32, NR33, and Ara13.</title>
        <authorList>
            <person name="Nakanishi M."/>
            <person name="Meirelles P."/>
            <person name="Suzuki R."/>
            <person name="Takatani N."/>
            <person name="Mino S."/>
            <person name="Suda W."/>
            <person name="Oshima K."/>
            <person name="Hattori M."/>
            <person name="Ohkuma M."/>
            <person name="Hosokawa M."/>
            <person name="Miyashita K."/>
            <person name="Thompson F.L."/>
            <person name="Niwa A."/>
            <person name="Sawabe T."/>
            <person name="Sawabe T."/>
        </authorList>
    </citation>
    <scope>NUCLEOTIDE SEQUENCE [LARGE SCALE GENOMIC DNA]</scope>
    <source>
        <strain evidence="7">JCM 19294</strain>
    </source>
</reference>
<dbReference type="FunFam" id="1.10.530.10:FF:000060">
    <property type="entry name" value="Predicted protein"/>
    <property type="match status" value="1"/>
</dbReference>
<evidence type="ECO:0000313" key="7">
    <source>
        <dbReference type="EMBL" id="GAK96407.1"/>
    </source>
</evidence>
<dbReference type="PANTHER" id="PTHR33308">
    <property type="entry name" value="PEPTIDOGLYCAN HYDROLASE FLGJ"/>
    <property type="match status" value="1"/>
</dbReference>
<dbReference type="STRING" id="319236.BST91_08205"/>
<evidence type="ECO:0000313" key="8">
    <source>
        <dbReference type="Proteomes" id="UP000029221"/>
    </source>
</evidence>
<gene>
    <name evidence="7" type="ORF">JCM19294_1920</name>
</gene>
<protein>
    <recommendedName>
        <fullName evidence="4">Peptidoglycan hydrolase</fullName>
    </recommendedName>
</protein>
<evidence type="ECO:0000256" key="4">
    <source>
        <dbReference type="ARBA" id="ARBA00032108"/>
    </source>
</evidence>
<dbReference type="Pfam" id="PF01832">
    <property type="entry name" value="Glucosaminidase"/>
    <property type="match status" value="1"/>
</dbReference>
<dbReference type="PANTHER" id="PTHR33308:SF9">
    <property type="entry name" value="PEPTIDOGLYCAN HYDROLASE FLGJ"/>
    <property type="match status" value="1"/>
</dbReference>
<dbReference type="Proteomes" id="UP000029221">
    <property type="component" value="Unassembled WGS sequence"/>
</dbReference>
<accession>A0A090Q2J4</accession>
<comment type="caution">
    <text evidence="7">The sequence shown here is derived from an EMBL/GenBank/DDBJ whole genome shotgun (WGS) entry which is preliminary data.</text>
</comment>
<dbReference type="GO" id="GO:0031640">
    <property type="term" value="P:killing of cells of another organism"/>
    <property type="evidence" value="ECO:0007669"/>
    <property type="project" value="UniProtKB-KW"/>
</dbReference>
<dbReference type="InterPro" id="IPR051056">
    <property type="entry name" value="Glycosyl_Hydrolase_73"/>
</dbReference>
<keyword evidence="8" id="KW-1185">Reference proteome</keyword>